<evidence type="ECO:0000256" key="6">
    <source>
        <dbReference type="ARBA" id="ARBA00022777"/>
    </source>
</evidence>
<feature type="domain" description="GHMP kinase C-terminal" evidence="9">
    <location>
        <begin position="205"/>
        <end position="272"/>
    </location>
</feature>
<evidence type="ECO:0000256" key="5">
    <source>
        <dbReference type="ARBA" id="ARBA00022741"/>
    </source>
</evidence>
<evidence type="ECO:0000259" key="8">
    <source>
        <dbReference type="Pfam" id="PF00288"/>
    </source>
</evidence>
<comment type="caution">
    <text evidence="10">The sequence shown here is derived from an EMBL/GenBank/DDBJ whole genome shotgun (WGS) entry which is preliminary data.</text>
</comment>
<dbReference type="InterPro" id="IPR006203">
    <property type="entry name" value="GHMP_knse_ATP-bd_CS"/>
</dbReference>
<dbReference type="Pfam" id="PF00288">
    <property type="entry name" value="GHMP_kinases_N"/>
    <property type="match status" value="1"/>
</dbReference>
<dbReference type="InterPro" id="IPR006204">
    <property type="entry name" value="GHMP_kinase_N_dom"/>
</dbReference>
<dbReference type="Proteomes" id="UP000692954">
    <property type="component" value="Unassembled WGS sequence"/>
</dbReference>
<dbReference type="PROSITE" id="PS00627">
    <property type="entry name" value="GHMP_KINASES_ATP"/>
    <property type="match status" value="1"/>
</dbReference>
<accession>A0A8S1K995</accession>
<dbReference type="OrthoDB" id="1652964at2759"/>
<dbReference type="GO" id="GO:0019287">
    <property type="term" value="P:isopentenyl diphosphate biosynthetic process, mevalonate pathway"/>
    <property type="evidence" value="ECO:0007669"/>
    <property type="project" value="TreeGrafter"/>
</dbReference>
<name>A0A8S1K995_9CILI</name>
<dbReference type="EC" id="2.7.1.36" evidence="3"/>
<evidence type="ECO:0000256" key="7">
    <source>
        <dbReference type="ARBA" id="ARBA00022840"/>
    </source>
</evidence>
<gene>
    <name evidence="10" type="ORF">PSON_ATCC_30995.1.T0060339</name>
</gene>
<dbReference type="EMBL" id="CAJJDN010000006">
    <property type="protein sequence ID" value="CAD8052210.1"/>
    <property type="molecule type" value="Genomic_DNA"/>
</dbReference>
<organism evidence="10 11">
    <name type="scientific">Paramecium sonneborni</name>
    <dbReference type="NCBI Taxonomy" id="65129"/>
    <lineage>
        <taxon>Eukaryota</taxon>
        <taxon>Sar</taxon>
        <taxon>Alveolata</taxon>
        <taxon>Ciliophora</taxon>
        <taxon>Intramacronucleata</taxon>
        <taxon>Oligohymenophorea</taxon>
        <taxon>Peniculida</taxon>
        <taxon>Parameciidae</taxon>
        <taxon>Paramecium</taxon>
    </lineage>
</organism>
<dbReference type="Pfam" id="PF08544">
    <property type="entry name" value="GHMP_kinases_C"/>
    <property type="match status" value="1"/>
</dbReference>
<dbReference type="InterPro" id="IPR013750">
    <property type="entry name" value="GHMP_kinase_C_dom"/>
</dbReference>
<dbReference type="PANTHER" id="PTHR43290">
    <property type="entry name" value="MEVALONATE KINASE"/>
    <property type="match status" value="1"/>
</dbReference>
<dbReference type="AlphaFoldDB" id="A0A8S1K995"/>
<feature type="domain" description="GHMP kinase N-terminal" evidence="8">
    <location>
        <begin position="79"/>
        <end position="138"/>
    </location>
</feature>
<dbReference type="FunFam" id="3.30.230.10:FF:000211">
    <property type="entry name" value="Mevalonate kinase"/>
    <property type="match status" value="1"/>
</dbReference>
<keyword evidence="6" id="KW-0418">Kinase</keyword>
<dbReference type="InterPro" id="IPR006205">
    <property type="entry name" value="Mev_gal_kin"/>
</dbReference>
<comment type="similarity">
    <text evidence="2">Belongs to the GHMP kinase family. Mevalonate kinase subfamily.</text>
</comment>
<evidence type="ECO:0000256" key="1">
    <source>
        <dbReference type="ARBA" id="ARBA00004496"/>
    </source>
</evidence>
<proteinExistence type="inferred from homology"/>
<dbReference type="PANTHER" id="PTHR43290:SF2">
    <property type="entry name" value="MEVALONATE KINASE"/>
    <property type="match status" value="1"/>
</dbReference>
<keyword evidence="11" id="KW-1185">Reference proteome</keyword>
<evidence type="ECO:0000313" key="11">
    <source>
        <dbReference type="Proteomes" id="UP000692954"/>
    </source>
</evidence>
<evidence type="ECO:0000256" key="3">
    <source>
        <dbReference type="ARBA" id="ARBA00012103"/>
    </source>
</evidence>
<evidence type="ECO:0000259" key="9">
    <source>
        <dbReference type="Pfam" id="PF08544"/>
    </source>
</evidence>
<keyword evidence="7" id="KW-0067">ATP-binding</keyword>
<comment type="subcellular location">
    <subcellularLocation>
        <location evidence="1">Cytoplasm</location>
    </subcellularLocation>
</comment>
<evidence type="ECO:0000256" key="2">
    <source>
        <dbReference type="ARBA" id="ARBA00006495"/>
    </source>
</evidence>
<dbReference type="GO" id="GO:0005829">
    <property type="term" value="C:cytosol"/>
    <property type="evidence" value="ECO:0007669"/>
    <property type="project" value="TreeGrafter"/>
</dbReference>
<dbReference type="GO" id="GO:0005524">
    <property type="term" value="F:ATP binding"/>
    <property type="evidence" value="ECO:0007669"/>
    <property type="project" value="UniProtKB-KW"/>
</dbReference>
<keyword evidence="4" id="KW-0808">Transferase</keyword>
<sequence length="288" mass="31760">MFVRAPAKIIISGEHSVVYGHRALCAAINKYTKLKIYPNTSNSIELRWGNDWHEILDLNQNDSKSYLAQVAHILNIKPSIIEVNSEVPSSSGLGSSASFAVALSRAMNGSIQQAIEIENIFHGKRGSGLDVQVTNHGGICLFQIGKSVQQIDLPIQNILLIDSGDRKQKGTQGSIAKVKNSVELKDGKQILDRISEVTESIIKEGLVKELIYENHDLLDRLGICTDRINDIIRICKKQSIPAKMTGAGDGGFCIAFPQDEQQSNFLIQQLQNYKTLKATIDYEGCKLI</sequence>
<reference evidence="10" key="1">
    <citation type="submission" date="2021-01" db="EMBL/GenBank/DDBJ databases">
        <authorList>
            <consortium name="Genoscope - CEA"/>
            <person name="William W."/>
        </authorList>
    </citation>
    <scope>NUCLEOTIDE SEQUENCE</scope>
</reference>
<evidence type="ECO:0000256" key="4">
    <source>
        <dbReference type="ARBA" id="ARBA00022679"/>
    </source>
</evidence>
<evidence type="ECO:0000313" key="10">
    <source>
        <dbReference type="EMBL" id="CAD8052210.1"/>
    </source>
</evidence>
<dbReference type="GO" id="GO:0004496">
    <property type="term" value="F:mevalonate kinase activity"/>
    <property type="evidence" value="ECO:0007669"/>
    <property type="project" value="UniProtKB-EC"/>
</dbReference>
<protein>
    <recommendedName>
        <fullName evidence="3">mevalonate kinase</fullName>
        <ecNumber evidence="3">2.7.1.36</ecNumber>
    </recommendedName>
</protein>
<keyword evidence="5" id="KW-0547">Nucleotide-binding</keyword>